<dbReference type="EMBL" id="JACGCM010001871">
    <property type="protein sequence ID" value="KAF6147924.1"/>
    <property type="molecule type" value="Genomic_DNA"/>
</dbReference>
<organism evidence="1 2">
    <name type="scientific">Kingdonia uniflora</name>
    <dbReference type="NCBI Taxonomy" id="39325"/>
    <lineage>
        <taxon>Eukaryota</taxon>
        <taxon>Viridiplantae</taxon>
        <taxon>Streptophyta</taxon>
        <taxon>Embryophyta</taxon>
        <taxon>Tracheophyta</taxon>
        <taxon>Spermatophyta</taxon>
        <taxon>Magnoliopsida</taxon>
        <taxon>Ranunculales</taxon>
        <taxon>Circaeasteraceae</taxon>
        <taxon>Kingdonia</taxon>
    </lineage>
</organism>
<protein>
    <submittedName>
        <fullName evidence="1">Uncharacterized protein</fullName>
    </submittedName>
</protein>
<dbReference type="AlphaFoldDB" id="A0A7J7LZD9"/>
<comment type="caution">
    <text evidence="1">The sequence shown here is derived from an EMBL/GenBank/DDBJ whole genome shotgun (WGS) entry which is preliminary data.</text>
</comment>
<proteinExistence type="predicted"/>
<sequence>NTVSTVNPGPNRIHTPVSPSPVVFLPSSNDFFLISSRINTTQALDMFPYSLNTCLLALSFSSLTKFSFDLVEDCPTTWVSDPKQ</sequence>
<evidence type="ECO:0000313" key="1">
    <source>
        <dbReference type="EMBL" id="KAF6147924.1"/>
    </source>
</evidence>
<accession>A0A7J7LZD9</accession>
<dbReference type="Proteomes" id="UP000541444">
    <property type="component" value="Unassembled WGS sequence"/>
</dbReference>
<keyword evidence="2" id="KW-1185">Reference proteome</keyword>
<evidence type="ECO:0000313" key="2">
    <source>
        <dbReference type="Proteomes" id="UP000541444"/>
    </source>
</evidence>
<reference evidence="1 2" key="1">
    <citation type="journal article" date="2020" name="IScience">
        <title>Genome Sequencing of the Endangered Kingdonia uniflora (Circaeasteraceae, Ranunculales) Reveals Potential Mechanisms of Evolutionary Specialization.</title>
        <authorList>
            <person name="Sun Y."/>
            <person name="Deng T."/>
            <person name="Zhang A."/>
            <person name="Moore M.J."/>
            <person name="Landis J.B."/>
            <person name="Lin N."/>
            <person name="Zhang H."/>
            <person name="Zhang X."/>
            <person name="Huang J."/>
            <person name="Zhang X."/>
            <person name="Sun H."/>
            <person name="Wang H."/>
        </authorList>
    </citation>
    <scope>NUCLEOTIDE SEQUENCE [LARGE SCALE GENOMIC DNA]</scope>
    <source>
        <strain evidence="1">TB1705</strain>
        <tissue evidence="1">Leaf</tissue>
    </source>
</reference>
<gene>
    <name evidence="1" type="ORF">GIB67_007569</name>
</gene>
<feature type="non-terminal residue" evidence="1">
    <location>
        <position position="1"/>
    </location>
</feature>
<dbReference type="OrthoDB" id="1806309at2759"/>
<name>A0A7J7LZD9_9MAGN</name>